<evidence type="ECO:0000259" key="1">
    <source>
        <dbReference type="Pfam" id="PF00931"/>
    </source>
</evidence>
<dbReference type="SMART" id="SM00028">
    <property type="entry name" value="TPR"/>
    <property type="match status" value="2"/>
</dbReference>
<dbReference type="Pfam" id="PF13271">
    <property type="entry name" value="DUF4062"/>
    <property type="match status" value="1"/>
</dbReference>
<dbReference type="Pfam" id="PF13424">
    <property type="entry name" value="TPR_12"/>
    <property type="match status" value="1"/>
</dbReference>
<evidence type="ECO:0000259" key="2">
    <source>
        <dbReference type="Pfam" id="PF13271"/>
    </source>
</evidence>
<dbReference type="InterPro" id="IPR002182">
    <property type="entry name" value="NB-ARC"/>
</dbReference>
<dbReference type="AlphaFoldDB" id="A0A4Y9RA76"/>
<dbReference type="InterPro" id="IPR011990">
    <property type="entry name" value="TPR-like_helical_dom_sf"/>
</dbReference>
<dbReference type="EMBL" id="SPQZ01000001">
    <property type="protein sequence ID" value="TFW00137.1"/>
    <property type="molecule type" value="Genomic_DNA"/>
</dbReference>
<gene>
    <name evidence="3" type="ORF">E4M00_02805</name>
</gene>
<dbReference type="InterPro" id="IPR027417">
    <property type="entry name" value="P-loop_NTPase"/>
</dbReference>
<dbReference type="Gene3D" id="3.40.50.300">
    <property type="entry name" value="P-loop containing nucleotide triphosphate hydrolases"/>
    <property type="match status" value="1"/>
</dbReference>
<dbReference type="Gene3D" id="1.25.40.10">
    <property type="entry name" value="Tetratricopeptide repeat domain"/>
    <property type="match status" value="1"/>
</dbReference>
<organism evidence="3 4">
    <name type="scientific">Orlajensenia leifsoniae</name>
    <dbReference type="NCBI Taxonomy" id="2561933"/>
    <lineage>
        <taxon>Bacteria</taxon>
        <taxon>Bacillati</taxon>
        <taxon>Actinomycetota</taxon>
        <taxon>Actinomycetes</taxon>
        <taxon>Micrococcales</taxon>
        <taxon>Microbacteriaceae</taxon>
        <taxon>Orlajensenia</taxon>
    </lineage>
</organism>
<dbReference type="PANTHER" id="PTHR47691">
    <property type="entry name" value="REGULATOR-RELATED"/>
    <property type="match status" value="1"/>
</dbReference>
<accession>A0A4Y9RA76</accession>
<dbReference type="SUPFAM" id="SSF48452">
    <property type="entry name" value="TPR-like"/>
    <property type="match status" value="1"/>
</dbReference>
<dbReference type="InterPro" id="IPR019734">
    <property type="entry name" value="TPR_rpt"/>
</dbReference>
<dbReference type="Proteomes" id="UP000298127">
    <property type="component" value="Unassembled WGS sequence"/>
</dbReference>
<sequence length="866" mass="93691">MTPRAGRIRTPDQRLRVFVSSTLQELAAERRAARSAIEELRMAPVMFELGARPHPPRDLYRAYLEQSDVFVGLYWERYGWVAPDEEVSGLEDEYNLAPTAMPKLIYIRHSSAREPRLTALLDRIRSDDTASYKSFSTADELGEYLRGDLATMLAERFDASRAPSPGGATPPPETRLTRLPSPLTELIGRRREVDELVDLIGTAGARLVTIIGPGGIGKSRVAIDAAERLQDRFDGHVAFVDLASATQPALVIAAMAQALGVRDTGDAPLADKVTMALGGRRSLLVLDNFEQVLDAAPLLSTFLSEIPGLSFLVTSRSLLRVSGEHAVELAPLAVPDADDVDDLPRLLAVPSVALFVARVRAVKPDFELTPGNAAAVAGICRALDGVPLALELAAARARVLGPKAMLKRLDRQLPLLVEGVRDLPERQRTLRGTIEWSTRLLGEAENGLLAQLGVFAGDFSLDAAEAVHAEMGGDADVLLLLGALVDSSLVRQRERDDVSLFSLLTTVREYALERLEADGTLEAARRAHAEYYRSLSEEMSSALTGRLQAESVRRLAREYDNLRAAIRYLIDAGEFDAAARFAWNLYIFWWVDGHLGEVRGLMAELLRTDAAISDVTRATALYYTRAIVFWQDPDEVVVPGLSESAELFRSSGDPSGSALALISLALALLSAREPDPVRADEALETSLGQFRDAHFRWGEAMALVTLGRVALLARKEHAALNRFEESLALAESERDDLGMAIALHHLGWAHLLLGAIDHARHCFERSLTVSAGLGHDEGVAYGLEGLAAIAAAAGDVERAGRLAGAATSLRERSGLYNAPTFSFHEAYLAPLRGSDAADTLAAAVAEGERMSSETATAYALAPEAAS</sequence>
<name>A0A4Y9RA76_9MICO</name>
<feature type="domain" description="NB-ARC" evidence="1">
    <location>
        <begin position="202"/>
        <end position="324"/>
    </location>
</feature>
<keyword evidence="4" id="KW-1185">Reference proteome</keyword>
<dbReference type="PANTHER" id="PTHR47691:SF3">
    <property type="entry name" value="HTH-TYPE TRANSCRIPTIONAL REGULATOR RV0890C-RELATED"/>
    <property type="match status" value="1"/>
</dbReference>
<dbReference type="GO" id="GO:0043531">
    <property type="term" value="F:ADP binding"/>
    <property type="evidence" value="ECO:0007669"/>
    <property type="project" value="InterPro"/>
</dbReference>
<feature type="domain" description="DUF4062" evidence="2">
    <location>
        <begin position="16"/>
        <end position="97"/>
    </location>
</feature>
<reference evidence="3 4" key="1">
    <citation type="journal article" date="2018" name="J. Microbiol.">
        <title>Leifsonia flava sp. nov., a novel actinobacterium isolated from the rhizosphere of Aquilegia viridiflora.</title>
        <authorList>
            <person name="Cai Y."/>
            <person name="Tao W.Z."/>
            <person name="Ma Y.J."/>
            <person name="Cheng J."/>
            <person name="Zhang M.Y."/>
            <person name="Zhang Y.X."/>
        </authorList>
    </citation>
    <scope>NUCLEOTIDE SEQUENCE [LARGE SCALE GENOMIC DNA]</scope>
    <source>
        <strain evidence="3 4">SYP-B2174</strain>
    </source>
</reference>
<dbReference type="SUPFAM" id="SSF52540">
    <property type="entry name" value="P-loop containing nucleoside triphosphate hydrolases"/>
    <property type="match status" value="1"/>
</dbReference>
<dbReference type="RefSeq" id="WP_135118972.1">
    <property type="nucleotide sequence ID" value="NZ_SPQZ01000001.1"/>
</dbReference>
<dbReference type="PRINTS" id="PR00364">
    <property type="entry name" value="DISEASERSIST"/>
</dbReference>
<evidence type="ECO:0000313" key="4">
    <source>
        <dbReference type="Proteomes" id="UP000298127"/>
    </source>
</evidence>
<protein>
    <submittedName>
        <fullName evidence="3">DUF4062 domain-containing protein</fullName>
    </submittedName>
</protein>
<dbReference type="InterPro" id="IPR025139">
    <property type="entry name" value="DUF4062"/>
</dbReference>
<dbReference type="Pfam" id="PF00931">
    <property type="entry name" value="NB-ARC"/>
    <property type="match status" value="1"/>
</dbReference>
<evidence type="ECO:0000313" key="3">
    <source>
        <dbReference type="EMBL" id="TFW00137.1"/>
    </source>
</evidence>
<proteinExistence type="predicted"/>
<comment type="caution">
    <text evidence="3">The sequence shown here is derived from an EMBL/GenBank/DDBJ whole genome shotgun (WGS) entry which is preliminary data.</text>
</comment>